<sequence>MVEMFGTQVVADKPKAAGSYCAPELFPIAASDTMPPEPCGGEPLDGVAPVEYKAACRLAAGILVGSPASQMAEPVAVPTGALAVDVGAATVWYACT</sequence>
<evidence type="ECO:0000313" key="1">
    <source>
        <dbReference type="EMBL" id="OIQ73143.1"/>
    </source>
</evidence>
<dbReference type="AlphaFoldDB" id="A0A1J5PZA1"/>
<reference evidence="1" key="1">
    <citation type="submission" date="2016-10" db="EMBL/GenBank/DDBJ databases">
        <title>Sequence of Gallionella enrichment culture.</title>
        <authorList>
            <person name="Poehlein A."/>
            <person name="Muehling M."/>
            <person name="Daniel R."/>
        </authorList>
    </citation>
    <scope>NUCLEOTIDE SEQUENCE</scope>
</reference>
<accession>A0A1J5PZA1</accession>
<protein>
    <submittedName>
        <fullName evidence="1">Uncharacterized protein</fullName>
    </submittedName>
</protein>
<comment type="caution">
    <text evidence="1">The sequence shown here is derived from an EMBL/GenBank/DDBJ whole genome shotgun (WGS) entry which is preliminary data.</text>
</comment>
<organism evidence="1">
    <name type="scientific">mine drainage metagenome</name>
    <dbReference type="NCBI Taxonomy" id="410659"/>
    <lineage>
        <taxon>unclassified sequences</taxon>
        <taxon>metagenomes</taxon>
        <taxon>ecological metagenomes</taxon>
    </lineage>
</organism>
<dbReference type="EMBL" id="MLJW01002987">
    <property type="protein sequence ID" value="OIQ73143.1"/>
    <property type="molecule type" value="Genomic_DNA"/>
</dbReference>
<proteinExistence type="predicted"/>
<name>A0A1J5PZA1_9ZZZZ</name>
<gene>
    <name evidence="1" type="ORF">GALL_452240</name>
</gene>